<accession>A0A941FSV8</accession>
<feature type="domain" description="Oxo-4-hydroxy-4-carboxy-5-ureidoimidazoline decarboxylase" evidence="7">
    <location>
        <begin position="9"/>
        <end position="160"/>
    </location>
</feature>
<evidence type="ECO:0000256" key="6">
    <source>
        <dbReference type="ARBA" id="ARBA00023239"/>
    </source>
</evidence>
<dbReference type="SUPFAM" id="SSF158694">
    <property type="entry name" value="UraD-Like"/>
    <property type="match status" value="1"/>
</dbReference>
<keyword evidence="5" id="KW-0210">Decarboxylase</keyword>
<dbReference type="NCBIfam" id="TIGR03164">
    <property type="entry name" value="UHCUDC"/>
    <property type="match status" value="1"/>
</dbReference>
<proteinExistence type="predicted"/>
<dbReference type="GO" id="GO:0019628">
    <property type="term" value="P:urate catabolic process"/>
    <property type="evidence" value="ECO:0007669"/>
    <property type="project" value="TreeGrafter"/>
</dbReference>
<dbReference type="EMBL" id="JAGTPW010000064">
    <property type="protein sequence ID" value="MBR8646042.1"/>
    <property type="molecule type" value="Genomic_DNA"/>
</dbReference>
<dbReference type="AlphaFoldDB" id="A0A941FSV8"/>
<keyword evidence="4" id="KW-0659">Purine metabolism</keyword>
<dbReference type="InterPro" id="IPR036778">
    <property type="entry name" value="OHCU_decarboxylase_sf"/>
</dbReference>
<dbReference type="PANTHER" id="PTHR43466:SF1">
    <property type="entry name" value="2-OXO-4-HYDROXY-4-CARBOXY-5-UREIDOIMIDAZOLINE DECARBOXYLASE-RELATED"/>
    <property type="match status" value="1"/>
</dbReference>
<dbReference type="InterPro" id="IPR018020">
    <property type="entry name" value="OHCU_decarboxylase"/>
</dbReference>
<name>A0A941FSV8_9BACI</name>
<dbReference type="GO" id="GO:0051997">
    <property type="term" value="F:2-oxo-4-hydroxy-4-carboxy-5-ureidoimidazoline decarboxylase activity"/>
    <property type="evidence" value="ECO:0007669"/>
    <property type="project" value="UniProtKB-EC"/>
</dbReference>
<dbReference type="InterPro" id="IPR017580">
    <property type="entry name" value="OHCU_decarboxylase-1"/>
</dbReference>
<evidence type="ECO:0000313" key="9">
    <source>
        <dbReference type="Proteomes" id="UP000680045"/>
    </source>
</evidence>
<evidence type="ECO:0000259" key="7">
    <source>
        <dbReference type="Pfam" id="PF09349"/>
    </source>
</evidence>
<keyword evidence="6 8" id="KW-0456">Lyase</keyword>
<evidence type="ECO:0000313" key="8">
    <source>
        <dbReference type="EMBL" id="MBR8646042.1"/>
    </source>
</evidence>
<evidence type="ECO:0000256" key="2">
    <source>
        <dbReference type="ARBA" id="ARBA00004754"/>
    </source>
</evidence>
<dbReference type="Pfam" id="PF09349">
    <property type="entry name" value="OHCU_decarbox"/>
    <property type="match status" value="1"/>
</dbReference>
<dbReference type="EC" id="4.1.1.97" evidence="3"/>
<organism evidence="8 9">
    <name type="scientific">Peribacillus frigoritolerans</name>
    <dbReference type="NCBI Taxonomy" id="450367"/>
    <lineage>
        <taxon>Bacteria</taxon>
        <taxon>Bacillati</taxon>
        <taxon>Bacillota</taxon>
        <taxon>Bacilli</taxon>
        <taxon>Bacillales</taxon>
        <taxon>Bacillaceae</taxon>
        <taxon>Peribacillus</taxon>
    </lineage>
</organism>
<dbReference type="Gene3D" id="1.10.3330.10">
    <property type="entry name" value="Oxo-4-hydroxy-4-carboxy-5-ureidoimidazoline decarboxylase"/>
    <property type="match status" value="1"/>
</dbReference>
<dbReference type="PANTHER" id="PTHR43466">
    <property type="entry name" value="2-OXO-4-HYDROXY-4-CARBOXY-5-UREIDOIMIDAZOLINE DECARBOXYLASE-RELATED"/>
    <property type="match status" value="1"/>
</dbReference>
<comment type="caution">
    <text evidence="8">The sequence shown here is derived from an EMBL/GenBank/DDBJ whole genome shotgun (WGS) entry which is preliminary data.</text>
</comment>
<comment type="catalytic activity">
    <reaction evidence="1">
        <text>5-hydroxy-2-oxo-4-ureido-2,5-dihydro-1H-imidazole-5-carboxylate + H(+) = (S)-allantoin + CO2</text>
        <dbReference type="Rhea" id="RHEA:26301"/>
        <dbReference type="ChEBI" id="CHEBI:15378"/>
        <dbReference type="ChEBI" id="CHEBI:15678"/>
        <dbReference type="ChEBI" id="CHEBI:16526"/>
        <dbReference type="ChEBI" id="CHEBI:58639"/>
        <dbReference type="EC" id="4.1.1.97"/>
    </reaction>
</comment>
<protein>
    <recommendedName>
        <fullName evidence="3">2-oxo-4-hydroxy-4-carboxy-5-ureidoimidazoline decarboxylase</fullName>
        <ecNumber evidence="3">4.1.1.97</ecNumber>
    </recommendedName>
</protein>
<evidence type="ECO:0000256" key="1">
    <source>
        <dbReference type="ARBA" id="ARBA00001163"/>
    </source>
</evidence>
<dbReference type="GO" id="GO:0000255">
    <property type="term" value="P:allantoin metabolic process"/>
    <property type="evidence" value="ECO:0007669"/>
    <property type="project" value="InterPro"/>
</dbReference>
<sequence>MISDLNSINELNKGAFIEKLGWVYEHSPWIAERSWEYQPFISVEDLKQKMEVVVQNASLSEQLQLIKSHPDLAARIDMAEASVKEQSAAGLNSLSPDEYEEFHALNNQYKEKFGFPFIFAVRGSDKTVIKAEMKRRIGLDQANELKEAIKQIHLIASHRLSDFIK</sequence>
<evidence type="ECO:0000256" key="3">
    <source>
        <dbReference type="ARBA" id="ARBA00012257"/>
    </source>
</evidence>
<dbReference type="GO" id="GO:0006144">
    <property type="term" value="P:purine nucleobase metabolic process"/>
    <property type="evidence" value="ECO:0007669"/>
    <property type="project" value="UniProtKB-KW"/>
</dbReference>
<comment type="pathway">
    <text evidence="2">Purine metabolism; urate degradation; (S)-allantoin from urate: step 3/3.</text>
</comment>
<evidence type="ECO:0000256" key="4">
    <source>
        <dbReference type="ARBA" id="ARBA00022631"/>
    </source>
</evidence>
<evidence type="ECO:0000256" key="5">
    <source>
        <dbReference type="ARBA" id="ARBA00022793"/>
    </source>
</evidence>
<dbReference type="Proteomes" id="UP000680045">
    <property type="component" value="Unassembled WGS sequence"/>
</dbReference>
<reference evidence="8" key="1">
    <citation type="submission" date="2021-04" db="EMBL/GenBank/DDBJ databases">
        <title>Whole genome sequencing of Enterococci isolates from hospitalized patients.</title>
        <authorList>
            <person name="Ogoti B.M."/>
            <person name="Onyambu F.G."/>
        </authorList>
    </citation>
    <scope>NUCLEOTIDE SEQUENCE</scope>
    <source>
        <strain evidence="8">242</strain>
    </source>
</reference>
<gene>
    <name evidence="8" type="primary">uraD</name>
    <name evidence="8" type="ORF">KEH51_25425</name>
</gene>